<feature type="region of interest" description="Disordered" evidence="6">
    <location>
        <begin position="236"/>
        <end position="301"/>
    </location>
</feature>
<dbReference type="GO" id="GO:0003700">
    <property type="term" value="F:DNA-binding transcription factor activity"/>
    <property type="evidence" value="ECO:0007669"/>
    <property type="project" value="InterPro"/>
</dbReference>
<reference evidence="8" key="1">
    <citation type="submission" date="2020-10" db="EMBL/GenBank/DDBJ databases">
        <authorList>
            <person name="Han B."/>
            <person name="Lu T."/>
            <person name="Zhao Q."/>
            <person name="Huang X."/>
            <person name="Zhao Y."/>
        </authorList>
    </citation>
    <scope>NUCLEOTIDE SEQUENCE</scope>
</reference>
<gene>
    <name evidence="8" type="ORF">NCGR_LOCUS12371</name>
</gene>
<organism evidence="8 9">
    <name type="scientific">Miscanthus lutarioriparius</name>
    <dbReference type="NCBI Taxonomy" id="422564"/>
    <lineage>
        <taxon>Eukaryota</taxon>
        <taxon>Viridiplantae</taxon>
        <taxon>Streptophyta</taxon>
        <taxon>Embryophyta</taxon>
        <taxon>Tracheophyta</taxon>
        <taxon>Spermatophyta</taxon>
        <taxon>Magnoliopsida</taxon>
        <taxon>Liliopsida</taxon>
        <taxon>Poales</taxon>
        <taxon>Poaceae</taxon>
        <taxon>PACMAD clade</taxon>
        <taxon>Panicoideae</taxon>
        <taxon>Andropogonodae</taxon>
        <taxon>Andropogoneae</taxon>
        <taxon>Saccharinae</taxon>
        <taxon>Miscanthus</taxon>
    </lineage>
</organism>
<comment type="subcellular location">
    <subcellularLocation>
        <location evidence="4">Nucleus</location>
    </subcellularLocation>
</comment>
<dbReference type="PROSITE" id="PS50888">
    <property type="entry name" value="BHLH"/>
    <property type="match status" value="2"/>
</dbReference>
<feature type="coiled-coil region" evidence="5">
    <location>
        <begin position="329"/>
        <end position="356"/>
    </location>
</feature>
<dbReference type="EMBL" id="CAJGYO010000003">
    <property type="protein sequence ID" value="CAD6218499.1"/>
    <property type="molecule type" value="Genomic_DNA"/>
</dbReference>
<evidence type="ECO:0000256" key="6">
    <source>
        <dbReference type="SAM" id="MobiDB-lite"/>
    </source>
</evidence>
<evidence type="ECO:0000256" key="1">
    <source>
        <dbReference type="ARBA" id="ARBA00005510"/>
    </source>
</evidence>
<evidence type="ECO:0000313" key="8">
    <source>
        <dbReference type="EMBL" id="CAD6218499.1"/>
    </source>
</evidence>
<dbReference type="Pfam" id="PF00010">
    <property type="entry name" value="HLH"/>
    <property type="match status" value="2"/>
</dbReference>
<evidence type="ECO:0000256" key="4">
    <source>
        <dbReference type="RuleBase" id="RU369104"/>
    </source>
</evidence>
<sequence length="464" mass="49922">MDNLLSPCSSFSPPSPPSFFSHAGHPVIEFASCEVPEQWLLDEVVVAKNEGYDDVDDLWPVGSSLSPDSELTEQPLPPQPPPQAELSVKAPAQQRPGKRRGRKPGPRPDGPTVSHVEAERQRREKLNRRFCDLRAAVPTVSRMDKASLLADAAAYIAELRARIARLEAESRRAAAARWEPVAAATACGAHEGRQGAGGADEVVEVRMLGPDAAAVPEQWLLDEVVVAKNEGYDDVDDLWPVGSSLSPDSELTEQPLPPQPPPQAELSVKAPAQQRPGKRRGRKPGPRPDGPTVSHVEAERQRREKLNRRFCDLRAAVPTVSRMDKASLLADAAAYIAELRARIARLEAESRRAAAARWEPVAAATACGAHEGRQGAGGADEVVEVRMLGPDAAAVRATSAAPHAPARLMSALRSLELHVQHACVTRVNGMTVQDVVVDVATPMQDDDNGLRAALLQRMQDSAAT</sequence>
<comment type="similarity">
    <text evidence="1">Belongs to the bHLH protein family.</text>
</comment>
<proteinExistence type="inferred from homology"/>
<feature type="compositionally biased region" description="Basic residues" evidence="6">
    <location>
        <begin position="96"/>
        <end position="105"/>
    </location>
</feature>
<dbReference type="InterPro" id="IPR045084">
    <property type="entry name" value="AIB/MYC-like"/>
</dbReference>
<evidence type="ECO:0000313" key="9">
    <source>
        <dbReference type="Proteomes" id="UP000604825"/>
    </source>
</evidence>
<keyword evidence="4" id="KW-0539">Nucleus</keyword>
<accession>A0A811N9M7</accession>
<keyword evidence="3 4" id="KW-0804">Transcription</keyword>
<dbReference type="GO" id="GO:0000976">
    <property type="term" value="F:transcription cis-regulatory region binding"/>
    <property type="evidence" value="ECO:0007669"/>
    <property type="project" value="TreeGrafter"/>
</dbReference>
<feature type="domain" description="BHLH" evidence="7">
    <location>
        <begin position="290"/>
        <end position="339"/>
    </location>
</feature>
<keyword evidence="9" id="KW-1185">Reference proteome</keyword>
<feature type="domain" description="BHLH" evidence="7">
    <location>
        <begin position="110"/>
        <end position="159"/>
    </location>
</feature>
<evidence type="ECO:0000256" key="5">
    <source>
        <dbReference type="SAM" id="Coils"/>
    </source>
</evidence>
<dbReference type="PANTHER" id="PTHR11514:SF115">
    <property type="entry name" value="TRANSCRIPTION FACTOR"/>
    <property type="match status" value="1"/>
</dbReference>
<name>A0A811N9M7_9POAL</name>
<evidence type="ECO:0000256" key="3">
    <source>
        <dbReference type="ARBA" id="ARBA00023163"/>
    </source>
</evidence>
<dbReference type="PANTHER" id="PTHR11514">
    <property type="entry name" value="MYC"/>
    <property type="match status" value="1"/>
</dbReference>
<dbReference type="SMART" id="SM00353">
    <property type="entry name" value="HLH"/>
    <property type="match status" value="2"/>
</dbReference>
<keyword evidence="2 4" id="KW-0805">Transcription regulation</keyword>
<dbReference type="GO" id="GO:0046983">
    <property type="term" value="F:protein dimerization activity"/>
    <property type="evidence" value="ECO:0007669"/>
    <property type="project" value="InterPro"/>
</dbReference>
<dbReference type="Gene3D" id="4.10.280.10">
    <property type="entry name" value="Helix-loop-helix DNA-binding domain"/>
    <property type="match status" value="2"/>
</dbReference>
<dbReference type="InterPro" id="IPR036638">
    <property type="entry name" value="HLH_DNA-bd_sf"/>
</dbReference>
<dbReference type="InterPro" id="IPR011598">
    <property type="entry name" value="bHLH_dom"/>
</dbReference>
<feature type="region of interest" description="Disordered" evidence="6">
    <location>
        <begin position="56"/>
        <end position="121"/>
    </location>
</feature>
<protein>
    <recommendedName>
        <fullName evidence="4">Transcription factor</fullName>
        <shortName evidence="4">bHLH transcription factor</shortName>
    </recommendedName>
    <alternativeName>
        <fullName evidence="4">Basic helix-loop-helix protein</fullName>
    </alternativeName>
</protein>
<dbReference type="GO" id="GO:0005634">
    <property type="term" value="C:nucleus"/>
    <property type="evidence" value="ECO:0007669"/>
    <property type="project" value="UniProtKB-SubCell"/>
</dbReference>
<dbReference type="AlphaFoldDB" id="A0A811N9M7"/>
<dbReference type="SUPFAM" id="SSF47459">
    <property type="entry name" value="HLH, helix-loop-helix DNA-binding domain"/>
    <property type="match status" value="2"/>
</dbReference>
<feature type="coiled-coil region" evidence="5">
    <location>
        <begin position="149"/>
        <end position="176"/>
    </location>
</feature>
<keyword evidence="5" id="KW-0175">Coiled coil</keyword>
<evidence type="ECO:0000259" key="7">
    <source>
        <dbReference type="PROSITE" id="PS50888"/>
    </source>
</evidence>
<feature type="compositionally biased region" description="Basic residues" evidence="6">
    <location>
        <begin position="276"/>
        <end position="285"/>
    </location>
</feature>
<comment type="caution">
    <text evidence="8">The sequence shown here is derived from an EMBL/GenBank/DDBJ whole genome shotgun (WGS) entry which is preliminary data.</text>
</comment>
<dbReference type="OrthoDB" id="1926382at2759"/>
<dbReference type="Proteomes" id="UP000604825">
    <property type="component" value="Unassembled WGS sequence"/>
</dbReference>
<evidence type="ECO:0000256" key="2">
    <source>
        <dbReference type="ARBA" id="ARBA00023015"/>
    </source>
</evidence>